<feature type="compositionally biased region" description="Polar residues" evidence="6">
    <location>
        <begin position="144"/>
        <end position="155"/>
    </location>
</feature>
<name>A0A9K3GMR6_9EUKA</name>
<keyword evidence="2" id="KW-0963">Cytoplasm</keyword>
<evidence type="ECO:0000313" key="7">
    <source>
        <dbReference type="EMBL" id="GIQ84016.1"/>
    </source>
</evidence>
<evidence type="ECO:0000313" key="9">
    <source>
        <dbReference type="Proteomes" id="UP000265618"/>
    </source>
</evidence>
<feature type="region of interest" description="Disordered" evidence="6">
    <location>
        <begin position="87"/>
        <end position="302"/>
    </location>
</feature>
<feature type="compositionally biased region" description="Low complexity" evidence="6">
    <location>
        <begin position="41"/>
        <end position="53"/>
    </location>
</feature>
<sequence>MFSTFSKPIFLGSSGRDPYCDPCKTPIEVASRRRRYGRQMSSQGSKKGKSPSSFIQKEYVPASVGEQYRSPPAQIFRVPDKKLAVATRPFLPSTPAKKTTGPGSRYTELSRFEHMTTTSPNATRGTPKQKYNHHEPKGFLTAPAKSQSLFQSSPTVEPIKDKARKYASSRYRPTTARLVQSYRIPRSGSGLFDPSGPYAPTVSPTAAPAKDPSSSPTRTPRRAKSTPRGSASMPRPNSAPFLPTTPRSRNMTRTFTPHPPYVSDDYASFERARSDIGRKPGGPTFHTTSAVHGGPSRSVIFH</sequence>
<dbReference type="AlphaFoldDB" id="A0A9K3GMR6"/>
<evidence type="ECO:0000313" key="8">
    <source>
        <dbReference type="EMBL" id="GIQ87945.1"/>
    </source>
</evidence>
<comment type="similarity">
    <text evidence="4">Belongs to the CFAP96 family.</text>
</comment>
<organism evidence="8 9">
    <name type="scientific">Kipferlia bialata</name>
    <dbReference type="NCBI Taxonomy" id="797122"/>
    <lineage>
        <taxon>Eukaryota</taxon>
        <taxon>Metamonada</taxon>
        <taxon>Carpediemonas-like organisms</taxon>
        <taxon>Kipferlia</taxon>
    </lineage>
</organism>
<accession>A0A9K3GMR6</accession>
<evidence type="ECO:0000256" key="1">
    <source>
        <dbReference type="ARBA" id="ARBA00004300"/>
    </source>
</evidence>
<feature type="compositionally biased region" description="Polar residues" evidence="6">
    <location>
        <begin position="115"/>
        <end position="126"/>
    </location>
</feature>
<feature type="compositionally biased region" description="Polar residues" evidence="6">
    <location>
        <begin position="245"/>
        <end position="255"/>
    </location>
</feature>
<dbReference type="GO" id="GO:0005813">
    <property type="term" value="C:centrosome"/>
    <property type="evidence" value="ECO:0007669"/>
    <property type="project" value="UniProtKB-SubCell"/>
</dbReference>
<dbReference type="PANTHER" id="PTHR31144:SF1">
    <property type="entry name" value="UPF0602 PROTEIN C4ORF47"/>
    <property type="match status" value="1"/>
</dbReference>
<feature type="region of interest" description="Disordered" evidence="6">
    <location>
        <begin position="1"/>
        <end position="58"/>
    </location>
</feature>
<keyword evidence="9" id="KW-1185">Reference proteome</keyword>
<reference evidence="8" key="1">
    <citation type="submission" date="2016-10" db="EMBL/GenBank/DDBJ databases">
        <authorList>
            <person name="Tanifuji G."/>
            <person name="Kume K."/>
            <person name="Nakayama T."/>
            <person name="Takabayashi S."/>
            <person name="Hashimoto T."/>
        </authorList>
    </citation>
    <scope>NUCLEOTIDE SEQUENCE</scope>
    <source>
        <strain evidence="8">NY0173</strain>
    </source>
</reference>
<reference evidence="8 9" key="2">
    <citation type="journal article" date="2018" name="PLoS ONE">
        <title>The draft genome of Kipferlia bialata reveals reductive genome evolution in fornicate parasites.</title>
        <authorList>
            <person name="Tanifuji G."/>
            <person name="Takabayashi S."/>
            <person name="Kume K."/>
            <person name="Takagi M."/>
            <person name="Nakayama T."/>
            <person name="Kamikawa R."/>
            <person name="Inagaki Y."/>
            <person name="Hashimoto T."/>
        </authorList>
    </citation>
    <scope>NUCLEOTIDE SEQUENCE [LARGE SCALE GENOMIC DNA]</scope>
    <source>
        <strain evidence="8">NY0173</strain>
    </source>
</reference>
<evidence type="ECO:0000256" key="6">
    <source>
        <dbReference type="SAM" id="MobiDB-lite"/>
    </source>
</evidence>
<comment type="caution">
    <text evidence="8">The sequence shown here is derived from an EMBL/GenBank/DDBJ whole genome shotgun (WGS) entry which is preliminary data.</text>
</comment>
<dbReference type="Pfam" id="PF15239">
    <property type="entry name" value="CFAP96-like"/>
    <property type="match status" value="1"/>
</dbReference>
<protein>
    <recommendedName>
        <fullName evidence="5">Cilia-and flagella-associated protein 96</fullName>
    </recommendedName>
</protein>
<dbReference type="InterPro" id="IPR029358">
    <property type="entry name" value="CFAP96"/>
</dbReference>
<keyword evidence="3" id="KW-0206">Cytoskeleton</keyword>
<dbReference type="Proteomes" id="UP000265618">
    <property type="component" value="Unassembled WGS sequence"/>
</dbReference>
<evidence type="ECO:0000256" key="3">
    <source>
        <dbReference type="ARBA" id="ARBA00023212"/>
    </source>
</evidence>
<dbReference type="GO" id="GO:0005881">
    <property type="term" value="C:cytoplasmic microtubule"/>
    <property type="evidence" value="ECO:0007669"/>
    <property type="project" value="TreeGrafter"/>
</dbReference>
<gene>
    <name evidence="7" type="ORF">KIPB_005435</name>
    <name evidence="8" type="ORF">KIPB_010093</name>
</gene>
<dbReference type="EMBL" id="BDIP01003632">
    <property type="protein sequence ID" value="GIQ87945.1"/>
    <property type="molecule type" value="Genomic_DNA"/>
</dbReference>
<dbReference type="EMBL" id="BDIP01001273">
    <property type="protein sequence ID" value="GIQ84016.1"/>
    <property type="molecule type" value="Genomic_DNA"/>
</dbReference>
<feature type="compositionally biased region" description="Basic and acidic residues" evidence="6">
    <location>
        <begin position="268"/>
        <end position="278"/>
    </location>
</feature>
<evidence type="ECO:0000256" key="5">
    <source>
        <dbReference type="ARBA" id="ARBA00035693"/>
    </source>
</evidence>
<proteinExistence type="inferred from homology"/>
<evidence type="ECO:0000256" key="4">
    <source>
        <dbReference type="ARBA" id="ARBA00035656"/>
    </source>
</evidence>
<evidence type="ECO:0000256" key="2">
    <source>
        <dbReference type="ARBA" id="ARBA00022490"/>
    </source>
</evidence>
<comment type="subcellular location">
    <subcellularLocation>
        <location evidence="1">Cytoplasm</location>
        <location evidence="1">Cytoskeleton</location>
        <location evidence="1">Microtubule organizing center</location>
        <location evidence="1">Centrosome</location>
    </subcellularLocation>
</comment>
<dbReference type="PANTHER" id="PTHR31144">
    <property type="entry name" value="UPF0602 PROTEIN C4ORF47"/>
    <property type="match status" value="1"/>
</dbReference>